<dbReference type="EMBL" id="CAJOBH010104475">
    <property type="protein sequence ID" value="CAF4629550.1"/>
    <property type="molecule type" value="Genomic_DNA"/>
</dbReference>
<evidence type="ECO:0000313" key="2">
    <source>
        <dbReference type="EMBL" id="CAF4629550.1"/>
    </source>
</evidence>
<evidence type="ECO:0000313" key="4">
    <source>
        <dbReference type="Proteomes" id="UP000681720"/>
    </source>
</evidence>
<dbReference type="EMBL" id="CAJOBJ010212376">
    <property type="protein sequence ID" value="CAF5014281.1"/>
    <property type="molecule type" value="Genomic_DNA"/>
</dbReference>
<dbReference type="Proteomes" id="UP000681720">
    <property type="component" value="Unassembled WGS sequence"/>
</dbReference>
<reference evidence="3" key="1">
    <citation type="submission" date="2021-02" db="EMBL/GenBank/DDBJ databases">
        <authorList>
            <person name="Nowell W R."/>
        </authorList>
    </citation>
    <scope>NUCLEOTIDE SEQUENCE</scope>
</reference>
<feature type="region of interest" description="Disordered" evidence="1">
    <location>
        <begin position="1"/>
        <end position="22"/>
    </location>
</feature>
<protein>
    <submittedName>
        <fullName evidence="3">Uncharacterized protein</fullName>
    </submittedName>
</protein>
<accession>A0A8S3DJW9</accession>
<sequence>MADDDDDLDRNTMNDWSSSSWP</sequence>
<gene>
    <name evidence="2" type="ORF">BYL167_LOCUS41306</name>
    <name evidence="3" type="ORF">GIL414_LOCUS58050</name>
</gene>
<feature type="non-terminal residue" evidence="3">
    <location>
        <position position="22"/>
    </location>
</feature>
<evidence type="ECO:0000256" key="1">
    <source>
        <dbReference type="SAM" id="MobiDB-lite"/>
    </source>
</evidence>
<name>A0A8S3DJW9_9BILA</name>
<dbReference type="AlphaFoldDB" id="A0A8S3DJW9"/>
<feature type="compositionally biased region" description="Polar residues" evidence="1">
    <location>
        <begin position="11"/>
        <end position="22"/>
    </location>
</feature>
<organism evidence="3 4">
    <name type="scientific">Rotaria magnacalcarata</name>
    <dbReference type="NCBI Taxonomy" id="392030"/>
    <lineage>
        <taxon>Eukaryota</taxon>
        <taxon>Metazoa</taxon>
        <taxon>Spiralia</taxon>
        <taxon>Gnathifera</taxon>
        <taxon>Rotifera</taxon>
        <taxon>Eurotatoria</taxon>
        <taxon>Bdelloidea</taxon>
        <taxon>Philodinida</taxon>
        <taxon>Philodinidae</taxon>
        <taxon>Rotaria</taxon>
    </lineage>
</organism>
<comment type="caution">
    <text evidence="3">The sequence shown here is derived from an EMBL/GenBank/DDBJ whole genome shotgun (WGS) entry which is preliminary data.</text>
</comment>
<proteinExistence type="predicted"/>
<evidence type="ECO:0000313" key="3">
    <source>
        <dbReference type="EMBL" id="CAF5014281.1"/>
    </source>
</evidence>
<dbReference type="Proteomes" id="UP000681967">
    <property type="component" value="Unassembled WGS sequence"/>
</dbReference>